<organism evidence="1">
    <name type="scientific">bioreactor metagenome</name>
    <dbReference type="NCBI Taxonomy" id="1076179"/>
    <lineage>
        <taxon>unclassified sequences</taxon>
        <taxon>metagenomes</taxon>
        <taxon>ecological metagenomes</taxon>
    </lineage>
</organism>
<accession>A0A645B3F9</accession>
<name>A0A645B3F9_9ZZZZ</name>
<dbReference type="AlphaFoldDB" id="A0A645B3F9"/>
<protein>
    <submittedName>
        <fullName evidence="1">Uncharacterized protein</fullName>
    </submittedName>
</protein>
<gene>
    <name evidence="1" type="ORF">SDC9_106805</name>
</gene>
<dbReference type="EMBL" id="VSSQ01017547">
    <property type="protein sequence ID" value="MPM59959.1"/>
    <property type="molecule type" value="Genomic_DNA"/>
</dbReference>
<evidence type="ECO:0000313" key="1">
    <source>
        <dbReference type="EMBL" id="MPM59959.1"/>
    </source>
</evidence>
<reference evidence="1" key="1">
    <citation type="submission" date="2019-08" db="EMBL/GenBank/DDBJ databases">
        <authorList>
            <person name="Kucharzyk K."/>
            <person name="Murdoch R.W."/>
            <person name="Higgins S."/>
            <person name="Loffler F."/>
        </authorList>
    </citation>
    <scope>NUCLEOTIDE SEQUENCE</scope>
</reference>
<comment type="caution">
    <text evidence="1">The sequence shown here is derived from an EMBL/GenBank/DDBJ whole genome shotgun (WGS) entry which is preliminary data.</text>
</comment>
<proteinExistence type="predicted"/>
<sequence length="106" mass="11064">MIPSGVFAEGGRQHLLNVAGGHRFAVTHPESGVYELGVFDIGENDPAYVALGQVVHDLFLDAIVGGEGIAGILLFQVGGYHGIGSAPPDERIDGDHVLPCLCSDEL</sequence>